<dbReference type="HOGENOM" id="CLU_085305_1_3_6"/>
<dbReference type="InterPro" id="IPR003400">
    <property type="entry name" value="ExbD"/>
</dbReference>
<keyword evidence="4 10" id="KW-0997">Cell inner membrane</keyword>
<dbReference type="Gene3D" id="3.30.420.270">
    <property type="match status" value="1"/>
</dbReference>
<evidence type="ECO:0000256" key="4">
    <source>
        <dbReference type="ARBA" id="ARBA00022519"/>
    </source>
</evidence>
<keyword evidence="6 10" id="KW-0812">Transmembrane</keyword>
<keyword evidence="12" id="KW-1185">Reference proteome</keyword>
<name>A4A9R4_9GAMM</name>
<dbReference type="GO" id="GO:0015031">
    <property type="term" value="P:protein transport"/>
    <property type="evidence" value="ECO:0007669"/>
    <property type="project" value="InterPro"/>
</dbReference>
<keyword evidence="9 10" id="KW-0131">Cell cycle</keyword>
<comment type="subunit">
    <text evidence="10">The Tol-Pal system is composed of five core proteins: the inner membrane proteins TolA, TolQ and TolR, the periplasmic protein TolB and the outer membrane protein Pal. They form a network linking the inner and outer membranes and the peptidoglycan layer.</text>
</comment>
<evidence type="ECO:0000313" key="12">
    <source>
        <dbReference type="Proteomes" id="UP000019205"/>
    </source>
</evidence>
<dbReference type="GO" id="GO:0051301">
    <property type="term" value="P:cell division"/>
    <property type="evidence" value="ECO:0007669"/>
    <property type="project" value="UniProtKB-UniRule"/>
</dbReference>
<dbReference type="GO" id="GO:0022857">
    <property type="term" value="F:transmembrane transporter activity"/>
    <property type="evidence" value="ECO:0007669"/>
    <property type="project" value="InterPro"/>
</dbReference>
<evidence type="ECO:0000256" key="7">
    <source>
        <dbReference type="ARBA" id="ARBA00022989"/>
    </source>
</evidence>
<dbReference type="AlphaFoldDB" id="A4A9R4"/>
<comment type="subcellular location">
    <subcellularLocation>
        <location evidence="10">Cell inner membrane</location>
        <topology evidence="10">Single-pass membrane protein</topology>
    </subcellularLocation>
    <subcellularLocation>
        <location evidence="1">Cell membrane</location>
        <topology evidence="1">Single-pass membrane protein</topology>
    </subcellularLocation>
</comment>
<gene>
    <name evidence="10" type="primary">tolR</name>
    <name evidence="11" type="ORF">KT71_07624</name>
</gene>
<keyword evidence="3 10" id="KW-1003">Cell membrane</keyword>
<reference evidence="11 12" key="2">
    <citation type="journal article" date="2009" name="PLoS ONE">
        <title>The photosynthetic apparatus and its regulation in the aerobic gammaproteobacterium Congregibacter litoralis gen. nov., sp. nov.</title>
        <authorList>
            <person name="Spring S."/>
            <person name="Lunsdorf H."/>
            <person name="Fuchs B.M."/>
            <person name="Tindall B.J."/>
        </authorList>
    </citation>
    <scope>NUCLEOTIDE SEQUENCE [LARGE SCALE GENOMIC DNA]</scope>
    <source>
        <strain evidence="11">KT71</strain>
    </source>
</reference>
<evidence type="ECO:0000256" key="3">
    <source>
        <dbReference type="ARBA" id="ARBA00022475"/>
    </source>
</evidence>
<keyword evidence="5 10" id="KW-0132">Cell division</keyword>
<dbReference type="PANTHER" id="PTHR30558">
    <property type="entry name" value="EXBD MEMBRANE COMPONENT OF PMF-DRIVEN MACROMOLECULE IMPORT SYSTEM"/>
    <property type="match status" value="1"/>
</dbReference>
<evidence type="ECO:0000256" key="9">
    <source>
        <dbReference type="ARBA" id="ARBA00023306"/>
    </source>
</evidence>
<comment type="similarity">
    <text evidence="2 10">Belongs to the ExbD/TolR family.</text>
</comment>
<protein>
    <recommendedName>
        <fullName evidence="10">Tol-Pal system protein TolR</fullName>
    </recommendedName>
</protein>
<proteinExistence type="inferred from homology"/>
<dbReference type="STRING" id="314285.KT71_07624"/>
<feature type="transmembrane region" description="Helical" evidence="10">
    <location>
        <begin position="21"/>
        <end position="40"/>
    </location>
</feature>
<dbReference type="eggNOG" id="COG0848">
    <property type="taxonomic scope" value="Bacteria"/>
</dbReference>
<comment type="function">
    <text evidence="10">Part of the Tol-Pal system, which plays a role in outer membrane invagination during cell division and is important for maintaining outer membrane integrity.</text>
</comment>
<dbReference type="GO" id="GO:0005886">
    <property type="term" value="C:plasma membrane"/>
    <property type="evidence" value="ECO:0007669"/>
    <property type="project" value="UniProtKB-SubCell"/>
</dbReference>
<evidence type="ECO:0000256" key="10">
    <source>
        <dbReference type="HAMAP-Rule" id="MF_02203"/>
    </source>
</evidence>
<dbReference type="NCBIfam" id="TIGR02801">
    <property type="entry name" value="tolR"/>
    <property type="match status" value="1"/>
</dbReference>
<sequence>MRRRARFRPMAEINVVPYIDVMLVLLIIFMVTAPMLMQGVKVDLPQAKTEPVDNQDSEPLIVSINAQGQLFMNVGGQEDQVLSLATVQQRVGAVIRRSPDKPVLVWGDKAVAYGEVVGLMAALQEAGAPGVGLVTEDPR</sequence>
<keyword evidence="7 10" id="KW-1133">Transmembrane helix</keyword>
<evidence type="ECO:0000256" key="6">
    <source>
        <dbReference type="ARBA" id="ARBA00022692"/>
    </source>
</evidence>
<reference evidence="11 12" key="1">
    <citation type="journal article" date="2007" name="Proc. Natl. Acad. Sci. U.S.A.">
        <title>Characterization of a marine gammaproteobacterium capable of aerobic anoxygenic photosynthesis.</title>
        <authorList>
            <person name="Fuchs B.M."/>
            <person name="Spring S."/>
            <person name="Teeling H."/>
            <person name="Quast C."/>
            <person name="Wulf J."/>
            <person name="Schattenhofer M."/>
            <person name="Yan S."/>
            <person name="Ferriera S."/>
            <person name="Johnson J."/>
            <person name="Glockner F.O."/>
            <person name="Amann R."/>
        </authorList>
    </citation>
    <scope>NUCLEOTIDE SEQUENCE [LARGE SCALE GENOMIC DNA]</scope>
    <source>
        <strain evidence="11">KT71</strain>
    </source>
</reference>
<evidence type="ECO:0000256" key="5">
    <source>
        <dbReference type="ARBA" id="ARBA00022618"/>
    </source>
</evidence>
<dbReference type="Pfam" id="PF02472">
    <property type="entry name" value="ExbD"/>
    <property type="match status" value="1"/>
</dbReference>
<organism evidence="11 12">
    <name type="scientific">Congregibacter litoralis KT71</name>
    <dbReference type="NCBI Taxonomy" id="314285"/>
    <lineage>
        <taxon>Bacteria</taxon>
        <taxon>Pseudomonadati</taxon>
        <taxon>Pseudomonadota</taxon>
        <taxon>Gammaproteobacteria</taxon>
        <taxon>Cellvibrionales</taxon>
        <taxon>Halieaceae</taxon>
        <taxon>Congregibacter</taxon>
    </lineage>
</organism>
<dbReference type="PANTHER" id="PTHR30558:SF7">
    <property type="entry name" value="TOL-PAL SYSTEM PROTEIN TOLR"/>
    <property type="match status" value="1"/>
</dbReference>
<evidence type="ECO:0000313" key="11">
    <source>
        <dbReference type="EMBL" id="EAQ97231.1"/>
    </source>
</evidence>
<dbReference type="Proteomes" id="UP000019205">
    <property type="component" value="Chromosome"/>
</dbReference>
<evidence type="ECO:0000256" key="8">
    <source>
        <dbReference type="ARBA" id="ARBA00023136"/>
    </source>
</evidence>
<dbReference type="EMBL" id="AAOA02000004">
    <property type="protein sequence ID" value="EAQ97231.1"/>
    <property type="molecule type" value="Genomic_DNA"/>
</dbReference>
<accession>A4A9R4</accession>
<dbReference type="RefSeq" id="WP_008293950.1">
    <property type="nucleotide sequence ID" value="NZ_CM002299.1"/>
</dbReference>
<dbReference type="InterPro" id="IPR014168">
    <property type="entry name" value="Tol-Pal_TolR"/>
</dbReference>
<evidence type="ECO:0000256" key="1">
    <source>
        <dbReference type="ARBA" id="ARBA00004162"/>
    </source>
</evidence>
<evidence type="ECO:0000256" key="2">
    <source>
        <dbReference type="ARBA" id="ARBA00005811"/>
    </source>
</evidence>
<comment type="caution">
    <text evidence="11">The sequence shown here is derived from an EMBL/GenBank/DDBJ whole genome shotgun (WGS) entry which is preliminary data.</text>
</comment>
<dbReference type="HAMAP" id="MF_02203">
    <property type="entry name" value="TolR"/>
    <property type="match status" value="1"/>
</dbReference>
<keyword evidence="8 10" id="KW-0472">Membrane</keyword>